<protein>
    <submittedName>
        <fullName evidence="2">Fluoroquinolone transport system permease protein</fullName>
    </submittedName>
</protein>
<feature type="transmembrane region" description="Helical" evidence="1">
    <location>
        <begin position="37"/>
        <end position="59"/>
    </location>
</feature>
<keyword evidence="1" id="KW-0812">Transmembrane</keyword>
<feature type="transmembrane region" description="Helical" evidence="1">
    <location>
        <begin position="143"/>
        <end position="162"/>
    </location>
</feature>
<keyword evidence="1" id="KW-0472">Membrane</keyword>
<feature type="transmembrane region" description="Helical" evidence="1">
    <location>
        <begin position="108"/>
        <end position="131"/>
    </location>
</feature>
<dbReference type="STRING" id="415015.SAMN05660462_00786"/>
<proteinExistence type="predicted"/>
<feature type="transmembrane region" description="Helical" evidence="1">
    <location>
        <begin position="196"/>
        <end position="217"/>
    </location>
</feature>
<dbReference type="Proteomes" id="UP000198625">
    <property type="component" value="Unassembled WGS sequence"/>
</dbReference>
<accession>A0A1H3MDE2</accession>
<organism evidence="2 3">
    <name type="scientific">Proteiniborus ethanoligenes</name>
    <dbReference type="NCBI Taxonomy" id="415015"/>
    <lineage>
        <taxon>Bacteria</taxon>
        <taxon>Bacillati</taxon>
        <taxon>Bacillota</taxon>
        <taxon>Clostridia</taxon>
        <taxon>Eubacteriales</taxon>
        <taxon>Proteiniborus</taxon>
    </lineage>
</organism>
<dbReference type="EMBL" id="FNQE01000006">
    <property type="protein sequence ID" value="SDY74199.1"/>
    <property type="molecule type" value="Genomic_DNA"/>
</dbReference>
<keyword evidence="3" id="KW-1185">Reference proteome</keyword>
<gene>
    <name evidence="2" type="ORF">SAMN05660462_00786</name>
</gene>
<name>A0A1H3MDE2_9FIRM</name>
<feature type="transmembrane region" description="Helical" evidence="1">
    <location>
        <begin position="80"/>
        <end position="102"/>
    </location>
</feature>
<keyword evidence="1" id="KW-1133">Transmembrane helix</keyword>
<dbReference type="AlphaFoldDB" id="A0A1H3MDE2"/>
<evidence type="ECO:0000313" key="2">
    <source>
        <dbReference type="EMBL" id="SDY74199.1"/>
    </source>
</evidence>
<reference evidence="2 3" key="1">
    <citation type="submission" date="2016-10" db="EMBL/GenBank/DDBJ databases">
        <authorList>
            <person name="de Groot N.N."/>
        </authorList>
    </citation>
    <scope>NUCLEOTIDE SEQUENCE [LARGE SCALE GENOMIC DNA]</scope>
    <source>
        <strain evidence="2 3">DSM 21650</strain>
    </source>
</reference>
<sequence length="223" mass="24885">MMNFMALYPILFGIIGRYVLPSIADSSGFSIERFSDLILVILTLMTPYIYGALIAFSILDDRDDNILTSIRVTPLSVHQFLSFRLIVSFVLSFVACIYIMWFSNVGDLSFSSMVAISFLVSLSAPATGLFINAVSGNKIEGFAVMKGAGIILVFPIVALFFIDKKELFFSFAPGFWPAKAISSLIRGEGILLLSYYWYYFIGLAYVIILNIAAYKIFLEKTKI</sequence>
<evidence type="ECO:0000256" key="1">
    <source>
        <dbReference type="SAM" id="Phobius"/>
    </source>
</evidence>
<evidence type="ECO:0000313" key="3">
    <source>
        <dbReference type="Proteomes" id="UP000198625"/>
    </source>
</evidence>